<feature type="compositionally biased region" description="Basic and acidic residues" evidence="1">
    <location>
        <begin position="36"/>
        <end position="50"/>
    </location>
</feature>
<geneLocation type="plasmid" evidence="2 3">
    <name>AZO_p4</name>
</geneLocation>
<evidence type="ECO:0000313" key="2">
    <source>
        <dbReference type="EMBL" id="CBS90965.1"/>
    </source>
</evidence>
<name>G7ZGL8_AZOL4</name>
<feature type="region of interest" description="Disordered" evidence="1">
    <location>
        <begin position="31"/>
        <end position="50"/>
    </location>
</feature>
<reference evidence="3" key="1">
    <citation type="journal article" date="2011" name="PLoS Genet.">
        <title>Azospirillum genomes reveal transition of bacteria from aquatic to terrestrial environments.</title>
        <authorList>
            <person name="Wisniewski-Dye F."/>
            <person name="Borziak K."/>
            <person name="Khalsa-Moyers G."/>
            <person name="Alexandre G."/>
            <person name="Sukharnikov L.O."/>
            <person name="Wuichet K."/>
            <person name="Hurst G.B."/>
            <person name="McDonald W.H."/>
            <person name="Robertson J.S."/>
            <person name="Barbe V."/>
            <person name="Calteau A."/>
            <person name="Rouy Z."/>
            <person name="Mangenot S."/>
            <person name="Prigent-Combaret C."/>
            <person name="Normand P."/>
            <person name="Boyer M."/>
            <person name="Siguier P."/>
            <person name="Dessaux Y."/>
            <person name="Elmerich C."/>
            <person name="Condemine G."/>
            <person name="Krishnen G."/>
            <person name="Kennedy I."/>
            <person name="Paterson A.H."/>
            <person name="Gonzalez V."/>
            <person name="Mavingui P."/>
            <person name="Zhulin I.B."/>
        </authorList>
    </citation>
    <scope>NUCLEOTIDE SEQUENCE [LARGE SCALE GENOMIC DNA]</scope>
    <source>
        <strain evidence="3">4B</strain>
    </source>
</reference>
<protein>
    <submittedName>
        <fullName evidence="2">Uncharacterized protein</fullName>
    </submittedName>
</protein>
<dbReference type="KEGG" id="ali:AZOLI_p40603"/>
<dbReference type="HOGENOM" id="CLU_1425361_0_0_5"/>
<dbReference type="EMBL" id="FQ311872">
    <property type="protein sequence ID" value="CBS90965.1"/>
    <property type="molecule type" value="Genomic_DNA"/>
</dbReference>
<accession>G7ZGL8</accession>
<feature type="compositionally biased region" description="Polar residues" evidence="1">
    <location>
        <begin position="97"/>
        <end position="110"/>
    </location>
</feature>
<keyword evidence="2" id="KW-0614">Plasmid</keyword>
<organism evidence="2 3">
    <name type="scientific">Azospirillum lipoferum (strain 4B)</name>
    <dbReference type="NCBI Taxonomy" id="862719"/>
    <lineage>
        <taxon>Bacteria</taxon>
        <taxon>Pseudomonadati</taxon>
        <taxon>Pseudomonadota</taxon>
        <taxon>Alphaproteobacteria</taxon>
        <taxon>Rhodospirillales</taxon>
        <taxon>Azospirillaceae</taxon>
        <taxon>Azospirillum</taxon>
    </lineage>
</organism>
<feature type="compositionally biased region" description="Basic and acidic residues" evidence="1">
    <location>
        <begin position="70"/>
        <end position="85"/>
    </location>
</feature>
<sequence length="190" mass="20958">MGSQLTELDSSVGVRPTQHIVISGLAAMDAVSRPYRSQEDDGKDSGADDGRKLAVILRPLAPSGNRQHPHGFDIEREVSRPDAGEARGGPSRRSAISHATTRPRSSQDRTSLYQRITARIIAELKAGRMRSPLAAQVLLLRPLLRAMQSLSCVNLRLVREKRAQFMLIPGSALGYQGSRKFPRTRNFFIC</sequence>
<dbReference type="AlphaFoldDB" id="G7ZGL8"/>
<evidence type="ECO:0000313" key="3">
    <source>
        <dbReference type="Proteomes" id="UP000005667"/>
    </source>
</evidence>
<gene>
    <name evidence="2" type="ordered locus">AZOLI_p40603</name>
</gene>
<evidence type="ECO:0000256" key="1">
    <source>
        <dbReference type="SAM" id="MobiDB-lite"/>
    </source>
</evidence>
<proteinExistence type="predicted"/>
<dbReference type="Proteomes" id="UP000005667">
    <property type="component" value="Plasmid AZO_p4"/>
</dbReference>
<keyword evidence="3" id="KW-1185">Reference proteome</keyword>
<feature type="region of interest" description="Disordered" evidence="1">
    <location>
        <begin position="58"/>
        <end position="110"/>
    </location>
</feature>